<dbReference type="GO" id="GO:0055086">
    <property type="term" value="P:nucleobase-containing small molecule metabolic process"/>
    <property type="evidence" value="ECO:0007669"/>
    <property type="project" value="UniProtKB-ARBA"/>
</dbReference>
<dbReference type="EMBL" id="CP072110">
    <property type="protein sequence ID" value="QTH63320.1"/>
    <property type="molecule type" value="Genomic_DNA"/>
</dbReference>
<comment type="cofactor">
    <cofactor evidence="8">
        <name>Zn(2+)</name>
        <dbReference type="ChEBI" id="CHEBI:29105"/>
    </cofactor>
    <text evidence="8">Binds 1 zinc ion.</text>
</comment>
<evidence type="ECO:0000256" key="7">
    <source>
        <dbReference type="PIRSR" id="PIRSR006334-2"/>
    </source>
</evidence>
<dbReference type="PANTHER" id="PTHR11644">
    <property type="entry name" value="CYTIDINE DEAMINASE"/>
    <property type="match status" value="1"/>
</dbReference>
<dbReference type="Pfam" id="PF08211">
    <property type="entry name" value="dCMP_cyt_deam_2"/>
    <property type="match status" value="1"/>
</dbReference>
<evidence type="ECO:0000256" key="4">
    <source>
        <dbReference type="ARBA" id="ARBA00022801"/>
    </source>
</evidence>
<reference evidence="10" key="1">
    <citation type="submission" date="2021-03" db="EMBL/GenBank/DDBJ databases">
        <title>Description of Psychrosphaera ytuae sp. nov. isolated from deep sea sediment of South China Sea.</title>
        <authorList>
            <person name="Zhang J."/>
            <person name="Xu X.-D."/>
        </authorList>
    </citation>
    <scope>NUCLEOTIDE SEQUENCE</scope>
    <source>
        <strain evidence="10">MTZ26</strain>
    </source>
</reference>
<dbReference type="PROSITE" id="PS00903">
    <property type="entry name" value="CYT_DCMP_DEAMINASES_1"/>
    <property type="match status" value="1"/>
</dbReference>
<keyword evidence="11" id="KW-1185">Reference proteome</keyword>
<name>A0A975D9Y5_9GAMM</name>
<dbReference type="GO" id="GO:0008270">
    <property type="term" value="F:zinc ion binding"/>
    <property type="evidence" value="ECO:0007669"/>
    <property type="project" value="InterPro"/>
</dbReference>
<dbReference type="AlphaFoldDB" id="A0A975D9Y5"/>
<evidence type="ECO:0000256" key="2">
    <source>
        <dbReference type="ARBA" id="ARBA00011738"/>
    </source>
</evidence>
<evidence type="ECO:0000256" key="6">
    <source>
        <dbReference type="PIRSR" id="PIRSR006334-1"/>
    </source>
</evidence>
<feature type="binding site" evidence="8">
    <location>
        <position position="135"/>
    </location>
    <ligand>
        <name>Zn(2+)</name>
        <dbReference type="ChEBI" id="CHEBI:29105"/>
        <note>catalytic</note>
    </ligand>
</feature>
<evidence type="ECO:0000259" key="9">
    <source>
        <dbReference type="PROSITE" id="PS51747"/>
    </source>
</evidence>
<dbReference type="KEGG" id="psym:J1N51_11335"/>
<dbReference type="SUPFAM" id="SSF53927">
    <property type="entry name" value="Cytidine deaminase-like"/>
    <property type="match status" value="2"/>
</dbReference>
<evidence type="ECO:0000256" key="3">
    <source>
        <dbReference type="ARBA" id="ARBA00022723"/>
    </source>
</evidence>
<feature type="domain" description="CMP/dCMP-type deaminase" evidence="9">
    <location>
        <begin position="187"/>
        <end position="299"/>
    </location>
</feature>
<keyword evidence="4 10" id="KW-0378">Hydrolase</keyword>
<accession>A0A975D9Y5</accession>
<dbReference type="InterPro" id="IPR016192">
    <property type="entry name" value="APOBEC/CMP_deaminase_Zn-bd"/>
</dbReference>
<evidence type="ECO:0000313" key="11">
    <source>
        <dbReference type="Proteomes" id="UP000682739"/>
    </source>
</evidence>
<dbReference type="CDD" id="cd01283">
    <property type="entry name" value="cytidine_deaminase"/>
    <property type="match status" value="2"/>
</dbReference>
<feature type="active site" description="Proton donor" evidence="6">
    <location>
        <position position="107"/>
    </location>
</feature>
<feature type="binding site" evidence="7">
    <location>
        <begin position="92"/>
        <end position="94"/>
    </location>
    <ligand>
        <name>substrate</name>
    </ligand>
</feature>
<dbReference type="Proteomes" id="UP000682739">
    <property type="component" value="Chromosome"/>
</dbReference>
<dbReference type="InterPro" id="IPR016193">
    <property type="entry name" value="Cytidine_deaminase-like"/>
</dbReference>
<dbReference type="PANTHER" id="PTHR11644:SF2">
    <property type="entry name" value="CYTIDINE DEAMINASE"/>
    <property type="match status" value="1"/>
</dbReference>
<dbReference type="InterPro" id="IPR013171">
    <property type="entry name" value="Cyd/dCyd_deaminase_Zn-bd"/>
</dbReference>
<dbReference type="Pfam" id="PF00383">
    <property type="entry name" value="dCMP_cyt_deam_1"/>
    <property type="match status" value="1"/>
</dbReference>
<keyword evidence="3 8" id="KW-0479">Metal-binding</keyword>
<evidence type="ECO:0000256" key="1">
    <source>
        <dbReference type="ARBA" id="ARBA00006576"/>
    </source>
</evidence>
<dbReference type="PIRSF" id="PIRSF006334">
    <property type="entry name" value="Cdd_plus_pseudo"/>
    <property type="match status" value="1"/>
</dbReference>
<dbReference type="GO" id="GO:0042802">
    <property type="term" value="F:identical protein binding"/>
    <property type="evidence" value="ECO:0007669"/>
    <property type="project" value="UniProtKB-ARBA"/>
</dbReference>
<dbReference type="Gene3D" id="3.40.140.10">
    <property type="entry name" value="Cytidine Deaminase, domain 2"/>
    <property type="match status" value="2"/>
</dbReference>
<keyword evidence="5 8" id="KW-0862">Zinc</keyword>
<protein>
    <submittedName>
        <fullName evidence="10">Cytidine deaminase</fullName>
        <ecNumber evidence="10">3.5.4.5</ecNumber>
    </submittedName>
</protein>
<sequence>MSSKLSSCTLQDLHEQIALQGGVLKAEQVLALCNQFSLSFSELKEQLLPICEMFAVAPISQFKAAAIAQGEYVTDGVLEGEEAVANLYFGANLEFEYQALSLVVHAEQTAINNAWHHGEPKITGMTINAAPCGYCRQFMNEVRGAREMPMQVSGRNTDLDTLLPEPFNPASLGVNEMLFDDLRQTIEFEQKVDRVLQDAMETSYAPYTKNNSACLIETVDNQRFVGRYAENCAYSPSLSPLQSALSQMMMHGLNPYKHPIKRITLAEVEGKANQLGVSQCVLQSLSSDIEFTHVLGRVV</sequence>
<feature type="binding site" evidence="8">
    <location>
        <position position="105"/>
    </location>
    <ligand>
        <name>Zn(2+)</name>
        <dbReference type="ChEBI" id="CHEBI:29105"/>
        <note>catalytic</note>
    </ligand>
</feature>
<dbReference type="GO" id="GO:0072527">
    <property type="term" value="P:pyrimidine-containing compound metabolic process"/>
    <property type="evidence" value="ECO:0007669"/>
    <property type="project" value="UniProtKB-ARBA"/>
</dbReference>
<dbReference type="NCBIfam" id="NF006537">
    <property type="entry name" value="PRK09027.1"/>
    <property type="match status" value="1"/>
</dbReference>
<dbReference type="InterPro" id="IPR002125">
    <property type="entry name" value="CMP_dCMP_dom"/>
</dbReference>
<dbReference type="PROSITE" id="PS51747">
    <property type="entry name" value="CYT_DCMP_DEAMINASES_2"/>
    <property type="match status" value="2"/>
</dbReference>
<dbReference type="InterPro" id="IPR050202">
    <property type="entry name" value="Cyt/Deoxycyt_deaminase"/>
</dbReference>
<evidence type="ECO:0000313" key="10">
    <source>
        <dbReference type="EMBL" id="QTH63320.1"/>
    </source>
</evidence>
<dbReference type="GO" id="GO:0005829">
    <property type="term" value="C:cytosol"/>
    <property type="evidence" value="ECO:0007669"/>
    <property type="project" value="TreeGrafter"/>
</dbReference>
<proteinExistence type="inferred from homology"/>
<dbReference type="RefSeq" id="WP_208831377.1">
    <property type="nucleotide sequence ID" value="NZ_CP072110.1"/>
</dbReference>
<feature type="domain" description="CMP/dCMP-type deaminase" evidence="9">
    <location>
        <begin position="57"/>
        <end position="170"/>
    </location>
</feature>
<comment type="similarity">
    <text evidence="1">Belongs to the cytidine and deoxycytidylate deaminase family.</text>
</comment>
<gene>
    <name evidence="10" type="primary">cdd</name>
    <name evidence="10" type="ORF">J1N51_11335</name>
</gene>
<dbReference type="GO" id="GO:0004126">
    <property type="term" value="F:cytidine deaminase activity"/>
    <property type="evidence" value="ECO:0007669"/>
    <property type="project" value="UniProtKB-EC"/>
</dbReference>
<organism evidence="10 11">
    <name type="scientific">Psychrosphaera ytuae</name>
    <dbReference type="NCBI Taxonomy" id="2820710"/>
    <lineage>
        <taxon>Bacteria</taxon>
        <taxon>Pseudomonadati</taxon>
        <taxon>Pseudomonadota</taxon>
        <taxon>Gammaproteobacteria</taxon>
        <taxon>Alteromonadales</taxon>
        <taxon>Pseudoalteromonadaceae</taxon>
        <taxon>Psychrosphaera</taxon>
    </lineage>
</organism>
<evidence type="ECO:0000256" key="5">
    <source>
        <dbReference type="ARBA" id="ARBA00022833"/>
    </source>
</evidence>
<dbReference type="EC" id="3.5.4.5" evidence="10"/>
<comment type="subunit">
    <text evidence="2">Homodimer.</text>
</comment>
<evidence type="ECO:0000256" key="8">
    <source>
        <dbReference type="PIRSR" id="PIRSR006334-3"/>
    </source>
</evidence>
<feature type="binding site" evidence="8">
    <location>
        <position position="132"/>
    </location>
    <ligand>
        <name>Zn(2+)</name>
        <dbReference type="ChEBI" id="CHEBI:29105"/>
        <note>catalytic</note>
    </ligand>
</feature>